<sequence length="71" mass="8285">MNELIEMLEDKGITYEKINFGCVEITDSETQTMYSVDMTFGGFEVEPSDEVITIFYNFDDIAKLFEDYDIM</sequence>
<protein>
    <submittedName>
        <fullName evidence="1">Uncharacterized protein</fullName>
    </submittedName>
</protein>
<dbReference type="AlphaFoldDB" id="A0AAP7IF84"/>
<dbReference type="Proteomes" id="UP000095464">
    <property type="component" value="Unassembled WGS sequence"/>
</dbReference>
<organism evidence="1 2">
    <name type="scientific">Staphylococcus equorum</name>
    <dbReference type="NCBI Taxonomy" id="246432"/>
    <lineage>
        <taxon>Bacteria</taxon>
        <taxon>Bacillati</taxon>
        <taxon>Bacillota</taxon>
        <taxon>Bacilli</taxon>
        <taxon>Bacillales</taxon>
        <taxon>Staphylococcaceae</taxon>
        <taxon>Staphylococcus</taxon>
    </lineage>
</organism>
<dbReference type="EMBL" id="LNPX01000005">
    <property type="protein sequence ID" value="OEK58816.1"/>
    <property type="molecule type" value="Genomic_DNA"/>
</dbReference>
<proteinExistence type="predicted"/>
<comment type="caution">
    <text evidence="1">The sequence shown here is derived from an EMBL/GenBank/DDBJ whole genome shotgun (WGS) entry which is preliminary data.</text>
</comment>
<name>A0AAP7IF84_9STAP</name>
<evidence type="ECO:0000313" key="2">
    <source>
        <dbReference type="Proteomes" id="UP000095464"/>
    </source>
</evidence>
<evidence type="ECO:0000313" key="1">
    <source>
        <dbReference type="EMBL" id="OEK58816.1"/>
    </source>
</evidence>
<reference evidence="2" key="1">
    <citation type="submission" date="2015-11" db="EMBL/GenBank/DDBJ databases">
        <title>Genomic diversity of Staphylococcus saprophyticus strains from urinary tract infections, animal surfaces, and fermented foods.</title>
        <authorList>
            <person name="Wolfe B.E."/>
        </authorList>
    </citation>
    <scope>NUCLEOTIDE SEQUENCE [LARGE SCALE GENOMIC DNA]</scope>
    <source>
        <strain evidence="2">738_7</strain>
    </source>
</reference>
<gene>
    <name evidence="1" type="ORF">ASS94_01295</name>
</gene>
<accession>A0AAP7IF84</accession>
<dbReference type="RefSeq" id="WP_069854392.1">
    <property type="nucleotide sequence ID" value="NZ_LNPX01000005.1"/>
</dbReference>